<keyword evidence="4" id="KW-1185">Reference proteome</keyword>
<evidence type="ECO:0000313" key="2">
    <source>
        <dbReference type="EMBL" id="CAF1251452.1"/>
    </source>
</evidence>
<evidence type="ECO:0000313" key="5">
    <source>
        <dbReference type="Proteomes" id="UP000663852"/>
    </source>
</evidence>
<dbReference type="EMBL" id="CAJNOR010008701">
    <property type="protein sequence ID" value="CAF1636425.1"/>
    <property type="molecule type" value="Genomic_DNA"/>
</dbReference>
<dbReference type="OrthoDB" id="412788at2759"/>
<sequence length="188" mass="21603">MPDGGVSWSEATPKTTQLTTNDVLVPVPVAIYDLRDNETSVDLDKNGFELTIMNILTRHLDASHDIVFNHIIRSRAKLRSGDECDPTHKNPLFHSHVDHDPYSAQCKVKDLFGEEEAERVLQKRFQIINVWRPIDRNAIINNLLTICDYQTFDLNNDLHHADVRRSMVTKSSYLVSHNPRNAQKMVLF</sequence>
<dbReference type="Proteomes" id="UP000663828">
    <property type="component" value="Unassembled WGS sequence"/>
</dbReference>
<comment type="caution">
    <text evidence="2">The sequence shown here is derived from an EMBL/GenBank/DDBJ whole genome shotgun (WGS) entry which is preliminary data.</text>
</comment>
<dbReference type="PANTHER" id="PTHR34598:SF3">
    <property type="entry name" value="OXIDOREDUCTASE AN1597"/>
    <property type="match status" value="1"/>
</dbReference>
<evidence type="ECO:0000256" key="1">
    <source>
        <dbReference type="ARBA" id="ARBA00023604"/>
    </source>
</evidence>
<dbReference type="AlphaFoldDB" id="A0A815A1S7"/>
<dbReference type="InterPro" id="IPR044053">
    <property type="entry name" value="AsaB-like"/>
</dbReference>
<dbReference type="PANTHER" id="PTHR34598">
    <property type="entry name" value="BLL6449 PROTEIN"/>
    <property type="match status" value="1"/>
</dbReference>
<evidence type="ECO:0000313" key="4">
    <source>
        <dbReference type="Proteomes" id="UP000663828"/>
    </source>
</evidence>
<name>A0A815A1S7_ADIRI</name>
<dbReference type="EMBL" id="CAJNOJ010000180">
    <property type="protein sequence ID" value="CAF1251452.1"/>
    <property type="molecule type" value="Genomic_DNA"/>
</dbReference>
<gene>
    <name evidence="2" type="ORF">EDS130_LOCUS27998</name>
    <name evidence="3" type="ORF">XAT740_LOCUS52560</name>
</gene>
<accession>A0A815A1S7</accession>
<protein>
    <submittedName>
        <fullName evidence="2">Uncharacterized protein</fullName>
    </submittedName>
</protein>
<dbReference type="Proteomes" id="UP000663852">
    <property type="component" value="Unassembled WGS sequence"/>
</dbReference>
<reference evidence="2" key="1">
    <citation type="submission" date="2021-02" db="EMBL/GenBank/DDBJ databases">
        <authorList>
            <person name="Nowell W R."/>
        </authorList>
    </citation>
    <scope>NUCLEOTIDE SEQUENCE</scope>
</reference>
<comment type="similarity">
    <text evidence="1">Belongs to the asaB hydroxylase/desaturase family.</text>
</comment>
<proteinExistence type="inferred from homology"/>
<evidence type="ECO:0000313" key="3">
    <source>
        <dbReference type="EMBL" id="CAF1636425.1"/>
    </source>
</evidence>
<organism evidence="2 5">
    <name type="scientific">Adineta ricciae</name>
    <name type="common">Rotifer</name>
    <dbReference type="NCBI Taxonomy" id="249248"/>
    <lineage>
        <taxon>Eukaryota</taxon>
        <taxon>Metazoa</taxon>
        <taxon>Spiralia</taxon>
        <taxon>Gnathifera</taxon>
        <taxon>Rotifera</taxon>
        <taxon>Eurotatoria</taxon>
        <taxon>Bdelloidea</taxon>
        <taxon>Adinetida</taxon>
        <taxon>Adinetidae</taxon>
        <taxon>Adineta</taxon>
    </lineage>
</organism>
<dbReference type="GO" id="GO:0016491">
    <property type="term" value="F:oxidoreductase activity"/>
    <property type="evidence" value="ECO:0007669"/>
    <property type="project" value="InterPro"/>
</dbReference>